<evidence type="ECO:0000256" key="2">
    <source>
        <dbReference type="ARBA" id="ARBA00022629"/>
    </source>
</evidence>
<evidence type="ECO:0000259" key="7">
    <source>
        <dbReference type="Pfam" id="PF02782"/>
    </source>
</evidence>
<evidence type="ECO:0000313" key="8">
    <source>
        <dbReference type="EMBL" id="QEH92146.1"/>
    </source>
</evidence>
<evidence type="ECO:0000313" key="9">
    <source>
        <dbReference type="Proteomes" id="UP000323565"/>
    </source>
</evidence>
<dbReference type="PROSITE" id="PS00445">
    <property type="entry name" value="FGGY_KINASES_2"/>
    <property type="match status" value="1"/>
</dbReference>
<feature type="domain" description="Carbohydrate kinase FGGY N-terminal" evidence="6">
    <location>
        <begin position="4"/>
        <end position="248"/>
    </location>
</feature>
<evidence type="ECO:0000256" key="4">
    <source>
        <dbReference type="ARBA" id="ARBA00022777"/>
    </source>
</evidence>
<dbReference type="CDD" id="cd07804">
    <property type="entry name" value="ASKHA_NBD_FGGY_RrXK-like"/>
    <property type="match status" value="1"/>
</dbReference>
<dbReference type="InterPro" id="IPR050406">
    <property type="entry name" value="FGGY_Carb_Kinase"/>
</dbReference>
<dbReference type="InterPro" id="IPR043129">
    <property type="entry name" value="ATPase_NBD"/>
</dbReference>
<reference evidence="8 9" key="1">
    <citation type="submission" date="2019-08" db="EMBL/GenBank/DDBJ databases">
        <title>Dermacoccus abyssi strain HZAU 226, whole genome Nanopore sequencing project.</title>
        <authorList>
            <person name="Guo A."/>
            <person name="Zhang X."/>
            <person name="Ruan Y."/>
            <person name="Liu W."/>
            <person name="Chen Q."/>
            <person name="Gu L."/>
        </authorList>
    </citation>
    <scope>NUCLEOTIDE SEQUENCE [LARGE SCALE GENOMIC DNA]</scope>
    <source>
        <strain evidence="8 9">HZAU 226</strain>
    </source>
</reference>
<dbReference type="PANTHER" id="PTHR43095:SF5">
    <property type="entry name" value="XYLULOSE KINASE"/>
    <property type="match status" value="1"/>
</dbReference>
<dbReference type="EMBL" id="CP043031">
    <property type="protein sequence ID" value="QEH92146.1"/>
    <property type="molecule type" value="Genomic_DNA"/>
</dbReference>
<keyword evidence="2" id="KW-0859">Xylose metabolism</keyword>
<dbReference type="SUPFAM" id="SSF53067">
    <property type="entry name" value="Actin-like ATPase domain"/>
    <property type="match status" value="2"/>
</dbReference>
<comment type="similarity">
    <text evidence="1 5">Belongs to the FGGY kinase family.</text>
</comment>
<keyword evidence="9" id="KW-1185">Reference proteome</keyword>
<keyword evidence="3 5" id="KW-0808">Transferase</keyword>
<sequence>MKLVIGIDIGTASTKGVLVDPASDGEILASTRRDHEMSLPQRGWAEMDADAVWYREIVDILGELAPQADECVGEIAGVCISGMGPCVVQADGDLVPRTPAVLYGIDGRATREITWMTEQLGADTILERCGKELSSQAVGPKIKWLVDNTDGRADDRWYGCHTYVLARLGARWVLDHHTASQCDPLYDIAKQDWATDLAEKVLPGTPLPELVWPGDVVGEISDDAARETGVPAGTPLVCGTVDAWAEAFSAGARKPGDLMLMYGSTLFFVQFLEGMPIREGLWTTSGVERGTHTLAAGMSTSGSLTQWVQKLTGDAPFEKLVDEAGHTPPGSDGLVTLPYFAGERSPIFDLEARGMFLGLTLKHTRGHMFRSVYEGIACGIRQIVDMLSDADTPAKRVFAVGGGTQGGLWTQIVSDVTGLEQIVPATTLGASYGDALLAAIGTGLVPPETGWATADRTVRPDETHRETYEKLFAIYDSLYPATKEQMHALGEL</sequence>
<dbReference type="PANTHER" id="PTHR43095">
    <property type="entry name" value="SUGAR KINASE"/>
    <property type="match status" value="1"/>
</dbReference>
<dbReference type="Proteomes" id="UP000323565">
    <property type="component" value="Chromosome"/>
</dbReference>
<dbReference type="InterPro" id="IPR018485">
    <property type="entry name" value="FGGY_C"/>
</dbReference>
<dbReference type="Pfam" id="PF02782">
    <property type="entry name" value="FGGY_C"/>
    <property type="match status" value="1"/>
</dbReference>
<dbReference type="PIRSF" id="PIRSF000538">
    <property type="entry name" value="GlpK"/>
    <property type="match status" value="1"/>
</dbReference>
<evidence type="ECO:0000259" key="6">
    <source>
        <dbReference type="Pfam" id="PF00370"/>
    </source>
</evidence>
<evidence type="ECO:0000256" key="3">
    <source>
        <dbReference type="ARBA" id="ARBA00022679"/>
    </source>
</evidence>
<evidence type="ECO:0000256" key="5">
    <source>
        <dbReference type="RuleBase" id="RU003733"/>
    </source>
</evidence>
<keyword evidence="4 5" id="KW-0418">Kinase</keyword>
<dbReference type="InterPro" id="IPR018484">
    <property type="entry name" value="FGGY_N"/>
</dbReference>
<dbReference type="GO" id="GO:0016301">
    <property type="term" value="F:kinase activity"/>
    <property type="evidence" value="ECO:0007669"/>
    <property type="project" value="UniProtKB-KW"/>
</dbReference>
<organism evidence="8 9">
    <name type="scientific">Dermacoccus abyssi</name>
    <dbReference type="NCBI Taxonomy" id="322596"/>
    <lineage>
        <taxon>Bacteria</taxon>
        <taxon>Bacillati</taxon>
        <taxon>Actinomycetota</taxon>
        <taxon>Actinomycetes</taxon>
        <taxon>Micrococcales</taxon>
        <taxon>Dermacoccaceae</taxon>
        <taxon>Dermacoccus</taxon>
    </lineage>
</organism>
<dbReference type="InterPro" id="IPR000577">
    <property type="entry name" value="Carb_kinase_FGGY"/>
</dbReference>
<accession>A0ABX5Z5Y0</accession>
<proteinExistence type="inferred from homology"/>
<keyword evidence="2" id="KW-0119">Carbohydrate metabolism</keyword>
<feature type="domain" description="Carbohydrate kinase FGGY C-terminal" evidence="7">
    <location>
        <begin position="278"/>
        <end position="440"/>
    </location>
</feature>
<gene>
    <name evidence="8" type="ORF">FV141_00275</name>
</gene>
<dbReference type="Pfam" id="PF00370">
    <property type="entry name" value="FGGY_N"/>
    <property type="match status" value="1"/>
</dbReference>
<dbReference type="InterPro" id="IPR018483">
    <property type="entry name" value="Carb_kinase_FGGY_CS"/>
</dbReference>
<evidence type="ECO:0000256" key="1">
    <source>
        <dbReference type="ARBA" id="ARBA00009156"/>
    </source>
</evidence>
<name>A0ABX5Z5Y0_9MICO</name>
<protein>
    <submittedName>
        <fullName evidence="8">FGGY-family carbohydrate kinase</fullName>
    </submittedName>
</protein>
<dbReference type="Gene3D" id="3.30.420.40">
    <property type="match status" value="2"/>
</dbReference>